<evidence type="ECO:0000256" key="1">
    <source>
        <dbReference type="SAM" id="SignalP"/>
    </source>
</evidence>
<reference evidence="2" key="1">
    <citation type="submission" date="2021-06" db="EMBL/GenBank/DDBJ databases">
        <title>Parelaphostrongylus tenuis whole genome reference sequence.</title>
        <authorList>
            <person name="Garwood T.J."/>
            <person name="Larsen P.A."/>
            <person name="Fountain-Jones N.M."/>
            <person name="Garbe J.R."/>
            <person name="Macchietto M.G."/>
            <person name="Kania S.A."/>
            <person name="Gerhold R.W."/>
            <person name="Richards J.E."/>
            <person name="Wolf T.M."/>
        </authorList>
    </citation>
    <scope>NUCLEOTIDE SEQUENCE</scope>
    <source>
        <strain evidence="2">MNPRO001-30</strain>
        <tissue evidence="2">Meninges</tissue>
    </source>
</reference>
<dbReference type="EMBL" id="JAHQIW010003230">
    <property type="protein sequence ID" value="KAJ1357718.1"/>
    <property type="molecule type" value="Genomic_DNA"/>
</dbReference>
<protein>
    <submittedName>
        <fullName evidence="2">Uncharacterized protein</fullName>
    </submittedName>
</protein>
<evidence type="ECO:0000313" key="3">
    <source>
        <dbReference type="Proteomes" id="UP001196413"/>
    </source>
</evidence>
<organism evidence="2 3">
    <name type="scientific">Parelaphostrongylus tenuis</name>
    <name type="common">Meningeal worm</name>
    <dbReference type="NCBI Taxonomy" id="148309"/>
    <lineage>
        <taxon>Eukaryota</taxon>
        <taxon>Metazoa</taxon>
        <taxon>Ecdysozoa</taxon>
        <taxon>Nematoda</taxon>
        <taxon>Chromadorea</taxon>
        <taxon>Rhabditida</taxon>
        <taxon>Rhabditina</taxon>
        <taxon>Rhabditomorpha</taxon>
        <taxon>Strongyloidea</taxon>
        <taxon>Metastrongylidae</taxon>
        <taxon>Parelaphostrongylus</taxon>
    </lineage>
</organism>
<evidence type="ECO:0000313" key="2">
    <source>
        <dbReference type="EMBL" id="KAJ1357718.1"/>
    </source>
</evidence>
<feature type="chain" id="PRO_5041941981" evidence="1">
    <location>
        <begin position="26"/>
        <end position="82"/>
    </location>
</feature>
<keyword evidence="3" id="KW-1185">Reference proteome</keyword>
<gene>
    <name evidence="2" type="ORF">KIN20_015915</name>
</gene>
<keyword evidence="1" id="KW-0732">Signal</keyword>
<dbReference type="Proteomes" id="UP001196413">
    <property type="component" value="Unassembled WGS sequence"/>
</dbReference>
<sequence>MSRCTCILLLLTFLVLLSLSTNARAIVEPMSLPMKRRMVIRVPFMQNPDSEQLSRIFYTSFTEQKRKKFDGYGKKDSSDLFY</sequence>
<accession>A0AAD5QMK8</accession>
<proteinExistence type="predicted"/>
<comment type="caution">
    <text evidence="2">The sequence shown here is derived from an EMBL/GenBank/DDBJ whole genome shotgun (WGS) entry which is preliminary data.</text>
</comment>
<dbReference type="AlphaFoldDB" id="A0AAD5QMK8"/>
<name>A0AAD5QMK8_PARTN</name>
<feature type="signal peptide" evidence="1">
    <location>
        <begin position="1"/>
        <end position="25"/>
    </location>
</feature>